<feature type="non-terminal residue" evidence="1">
    <location>
        <position position="74"/>
    </location>
</feature>
<gene>
    <name evidence="1" type="ORF">S06H3_57400</name>
</gene>
<comment type="caution">
    <text evidence="1">The sequence shown here is derived from an EMBL/GenBank/DDBJ whole genome shotgun (WGS) entry which is preliminary data.</text>
</comment>
<organism evidence="1">
    <name type="scientific">marine sediment metagenome</name>
    <dbReference type="NCBI Taxonomy" id="412755"/>
    <lineage>
        <taxon>unclassified sequences</taxon>
        <taxon>metagenomes</taxon>
        <taxon>ecological metagenomes</taxon>
    </lineage>
</organism>
<protein>
    <recommendedName>
        <fullName evidence="2">SIS domain-containing protein</fullName>
    </recommendedName>
</protein>
<name>X1R610_9ZZZZ</name>
<proteinExistence type="predicted"/>
<sequence length="74" mass="8639">MERQNYTYGEIINQVEKWKIIYNDITGKDFVLHLKIFSDKYDEIIIFGCGSSYNLSKSASFFTKSMLPRQSCLA</sequence>
<reference evidence="1" key="1">
    <citation type="journal article" date="2014" name="Front. Microbiol.">
        <title>High frequency of phylogenetically diverse reductive dehalogenase-homologous genes in deep subseafloor sedimentary metagenomes.</title>
        <authorList>
            <person name="Kawai M."/>
            <person name="Futagami T."/>
            <person name="Toyoda A."/>
            <person name="Takaki Y."/>
            <person name="Nishi S."/>
            <person name="Hori S."/>
            <person name="Arai W."/>
            <person name="Tsubouchi T."/>
            <person name="Morono Y."/>
            <person name="Uchiyama I."/>
            <person name="Ito T."/>
            <person name="Fujiyama A."/>
            <person name="Inagaki F."/>
            <person name="Takami H."/>
        </authorList>
    </citation>
    <scope>NUCLEOTIDE SEQUENCE</scope>
    <source>
        <strain evidence="1">Expedition CK06-06</strain>
    </source>
</reference>
<dbReference type="AlphaFoldDB" id="X1R610"/>
<evidence type="ECO:0008006" key="2">
    <source>
        <dbReference type="Google" id="ProtNLM"/>
    </source>
</evidence>
<dbReference type="Gene3D" id="3.40.50.10490">
    <property type="entry name" value="Glucose-6-phosphate isomerase like protein, domain 1"/>
    <property type="match status" value="1"/>
</dbReference>
<evidence type="ECO:0000313" key="1">
    <source>
        <dbReference type="EMBL" id="GAI58575.1"/>
    </source>
</evidence>
<dbReference type="EMBL" id="BARV01037048">
    <property type="protein sequence ID" value="GAI58575.1"/>
    <property type="molecule type" value="Genomic_DNA"/>
</dbReference>
<accession>X1R610</accession>